<evidence type="ECO:0000313" key="2">
    <source>
        <dbReference type="Proteomes" id="UP000324159"/>
    </source>
</evidence>
<gene>
    <name evidence="1" type="ORF">EDC39_11188</name>
</gene>
<dbReference type="Proteomes" id="UP000324159">
    <property type="component" value="Unassembled WGS sequence"/>
</dbReference>
<name>A0A5D3WG53_9BACT</name>
<evidence type="ECO:0000313" key="1">
    <source>
        <dbReference type="EMBL" id="TYO97158.1"/>
    </source>
</evidence>
<proteinExistence type="predicted"/>
<dbReference type="RefSeq" id="WP_187426773.1">
    <property type="nucleotide sequence ID" value="NZ_VNIB01000011.1"/>
</dbReference>
<protein>
    <submittedName>
        <fullName evidence="1">Uncharacterized protein</fullName>
    </submittedName>
</protein>
<comment type="caution">
    <text evidence="1">The sequence shown here is derived from an EMBL/GenBank/DDBJ whole genome shotgun (WGS) entry which is preliminary data.</text>
</comment>
<accession>A0A5D3WG53</accession>
<keyword evidence="2" id="KW-1185">Reference proteome</keyword>
<dbReference type="AlphaFoldDB" id="A0A5D3WG53"/>
<reference evidence="1 2" key="1">
    <citation type="submission" date="2019-07" db="EMBL/GenBank/DDBJ databases">
        <title>Genomic Encyclopedia of Type Strains, Phase IV (KMG-IV): sequencing the most valuable type-strain genomes for metagenomic binning, comparative biology and taxonomic classification.</title>
        <authorList>
            <person name="Goeker M."/>
        </authorList>
    </citation>
    <scope>NUCLEOTIDE SEQUENCE [LARGE SCALE GENOMIC DNA]</scope>
    <source>
        <strain evidence="1 2">SS015</strain>
    </source>
</reference>
<dbReference type="EMBL" id="VNIB01000011">
    <property type="protein sequence ID" value="TYO97158.1"/>
    <property type="molecule type" value="Genomic_DNA"/>
</dbReference>
<sequence length="51" mass="5970">MERGEKEPIQVICPKCRYTEIVYLPCEDLPKCPHCDIRMIIAELLDEGKSY</sequence>
<organism evidence="1 2">
    <name type="scientific">Geothermobacter ehrlichii</name>
    <dbReference type="NCBI Taxonomy" id="213224"/>
    <lineage>
        <taxon>Bacteria</taxon>
        <taxon>Pseudomonadati</taxon>
        <taxon>Thermodesulfobacteriota</taxon>
        <taxon>Desulfuromonadia</taxon>
        <taxon>Desulfuromonadales</taxon>
        <taxon>Geothermobacteraceae</taxon>
        <taxon>Geothermobacter</taxon>
    </lineage>
</organism>